<proteinExistence type="predicted"/>
<dbReference type="EMBL" id="BBSI01000041">
    <property type="protein sequence ID" value="GAM81806.1"/>
    <property type="molecule type" value="Genomic_DNA"/>
</dbReference>
<name>A0A0B8QSZ1_LACLL</name>
<evidence type="ECO:0000313" key="1">
    <source>
        <dbReference type="EMBL" id="GAM81806.1"/>
    </source>
</evidence>
<sequence length="88" mass="10401">MDVNMKVKHGNVIVDAWKISKQYDEDWVVEGFETRKIYWQKNNSDLLCVPQAWSTAVGKLGEYLVYKDKEYLVVSNKTFSKEYVLFEN</sequence>
<organism evidence="1 2">
    <name type="scientific">Lactococcus lactis subsp. lactis</name>
    <name type="common">Streptococcus lactis</name>
    <dbReference type="NCBI Taxonomy" id="1360"/>
    <lineage>
        <taxon>Bacteria</taxon>
        <taxon>Bacillati</taxon>
        <taxon>Bacillota</taxon>
        <taxon>Bacilli</taxon>
        <taxon>Lactobacillales</taxon>
        <taxon>Streptococcaceae</taxon>
        <taxon>Lactococcus</taxon>
    </lineage>
</organism>
<protein>
    <submittedName>
        <fullName evidence="1">Peptide chain release factor RF-3</fullName>
    </submittedName>
</protein>
<evidence type="ECO:0000313" key="2">
    <source>
        <dbReference type="Proteomes" id="UP000031847"/>
    </source>
</evidence>
<dbReference type="Proteomes" id="UP000031847">
    <property type="component" value="Unassembled WGS sequence"/>
</dbReference>
<accession>A0A0B8QSZ1</accession>
<dbReference type="AlphaFoldDB" id="A0A0B8QSZ1"/>
<comment type="caution">
    <text evidence="1">The sequence shown here is derived from an EMBL/GenBank/DDBJ whole genome shotgun (WGS) entry which is preliminary data.</text>
</comment>
<gene>
    <name evidence="1" type="ORF">JCM5805K_2930</name>
</gene>
<reference evidence="1 2" key="1">
    <citation type="submission" date="2015-01" db="EMBL/GenBank/DDBJ databases">
        <title>Lactococcus lactis subsp.lactis JCM 5805 whole genome shotgun sequence.</title>
        <authorList>
            <person name="Fujii T."/>
            <person name="Tomita Y."/>
            <person name="Ikushima S."/>
            <person name="Fujiwara D."/>
        </authorList>
    </citation>
    <scope>NUCLEOTIDE SEQUENCE [LARGE SCALE GENOMIC DNA]</scope>
    <source>
        <strain evidence="1 2">JCM 5805</strain>
    </source>
</reference>